<reference evidence="6" key="1">
    <citation type="journal article" date="2019" name="Int. J. Syst. Evol. Microbiol.">
        <title>The Global Catalogue of Microorganisms (GCM) 10K type strain sequencing project: providing services to taxonomists for standard genome sequencing and annotation.</title>
        <authorList>
            <consortium name="The Broad Institute Genomics Platform"/>
            <consortium name="The Broad Institute Genome Sequencing Center for Infectious Disease"/>
            <person name="Wu L."/>
            <person name="Ma J."/>
        </authorList>
    </citation>
    <scope>NUCLEOTIDE SEQUENCE [LARGE SCALE GENOMIC DNA]</scope>
    <source>
        <strain evidence="6">KCTC 42587</strain>
    </source>
</reference>
<dbReference type="RefSeq" id="WP_376892247.1">
    <property type="nucleotide sequence ID" value="NZ_JBHULS010000002.1"/>
</dbReference>
<gene>
    <name evidence="5" type="ORF">ACFSQP_04865</name>
</gene>
<dbReference type="Pfam" id="PF12833">
    <property type="entry name" value="HTH_18"/>
    <property type="match status" value="1"/>
</dbReference>
<dbReference type="Gene3D" id="1.10.10.60">
    <property type="entry name" value="Homeodomain-like"/>
    <property type="match status" value="2"/>
</dbReference>
<dbReference type="Proteomes" id="UP001597472">
    <property type="component" value="Unassembled WGS sequence"/>
</dbReference>
<dbReference type="InterPro" id="IPR011051">
    <property type="entry name" value="RmlC_Cupin_sf"/>
</dbReference>
<dbReference type="Gene3D" id="2.60.120.10">
    <property type="entry name" value="Jelly Rolls"/>
    <property type="match status" value="1"/>
</dbReference>
<accession>A0ABW5KTN9</accession>
<keyword evidence="3" id="KW-0804">Transcription</keyword>
<evidence type="ECO:0000256" key="3">
    <source>
        <dbReference type="ARBA" id="ARBA00023163"/>
    </source>
</evidence>
<evidence type="ECO:0000256" key="2">
    <source>
        <dbReference type="ARBA" id="ARBA00023125"/>
    </source>
</evidence>
<dbReference type="InterPro" id="IPR018060">
    <property type="entry name" value="HTH_AraC"/>
</dbReference>
<dbReference type="PANTHER" id="PTHR43280:SF27">
    <property type="entry name" value="TRANSCRIPTIONAL REGULATOR MTLR"/>
    <property type="match status" value="1"/>
</dbReference>
<keyword evidence="2" id="KW-0238">DNA-binding</keyword>
<organism evidence="5 6">
    <name type="scientific">Bizionia sediminis</name>
    <dbReference type="NCBI Taxonomy" id="1737064"/>
    <lineage>
        <taxon>Bacteria</taxon>
        <taxon>Pseudomonadati</taxon>
        <taxon>Bacteroidota</taxon>
        <taxon>Flavobacteriia</taxon>
        <taxon>Flavobacteriales</taxon>
        <taxon>Flavobacteriaceae</taxon>
        <taxon>Bizionia</taxon>
    </lineage>
</organism>
<dbReference type="InterPro" id="IPR009057">
    <property type="entry name" value="Homeodomain-like_sf"/>
</dbReference>
<dbReference type="PROSITE" id="PS01124">
    <property type="entry name" value="HTH_ARAC_FAMILY_2"/>
    <property type="match status" value="1"/>
</dbReference>
<feature type="domain" description="HTH araC/xylS-type" evidence="4">
    <location>
        <begin position="180"/>
        <end position="279"/>
    </location>
</feature>
<evidence type="ECO:0000313" key="6">
    <source>
        <dbReference type="Proteomes" id="UP001597472"/>
    </source>
</evidence>
<keyword evidence="1" id="KW-0805">Transcription regulation</keyword>
<comment type="caution">
    <text evidence="5">The sequence shown here is derived from an EMBL/GenBank/DDBJ whole genome shotgun (WGS) entry which is preliminary data.</text>
</comment>
<dbReference type="SMART" id="SM00342">
    <property type="entry name" value="HTH_ARAC"/>
    <property type="match status" value="1"/>
</dbReference>
<protein>
    <submittedName>
        <fullName evidence="5">AraC family transcriptional regulator</fullName>
    </submittedName>
</protein>
<keyword evidence="6" id="KW-1185">Reference proteome</keyword>
<dbReference type="PANTHER" id="PTHR43280">
    <property type="entry name" value="ARAC-FAMILY TRANSCRIPTIONAL REGULATOR"/>
    <property type="match status" value="1"/>
</dbReference>
<dbReference type="SUPFAM" id="SSF51182">
    <property type="entry name" value="RmlC-like cupins"/>
    <property type="match status" value="1"/>
</dbReference>
<name>A0ABW5KTN9_9FLAO</name>
<proteinExistence type="predicted"/>
<evidence type="ECO:0000313" key="5">
    <source>
        <dbReference type="EMBL" id="MFD2551140.1"/>
    </source>
</evidence>
<dbReference type="InterPro" id="IPR014710">
    <property type="entry name" value="RmlC-like_jellyroll"/>
</dbReference>
<evidence type="ECO:0000256" key="1">
    <source>
        <dbReference type="ARBA" id="ARBA00023015"/>
    </source>
</evidence>
<dbReference type="SUPFAM" id="SSF46689">
    <property type="entry name" value="Homeodomain-like"/>
    <property type="match status" value="2"/>
</dbReference>
<evidence type="ECO:0000259" key="4">
    <source>
        <dbReference type="PROSITE" id="PS01124"/>
    </source>
</evidence>
<dbReference type="EMBL" id="JBHULS010000002">
    <property type="protein sequence ID" value="MFD2551140.1"/>
    <property type="molecule type" value="Genomic_DNA"/>
</dbReference>
<dbReference type="Pfam" id="PF02311">
    <property type="entry name" value="AraC_binding"/>
    <property type="match status" value="1"/>
</dbReference>
<sequence>MKVLPFKIPKPEKDALIYQEDHERVFYDKLHQHAEIQFSIILAGQGTLIVGDTVSFYAKNDIIILDSNMPHVFKSDKKHANPSRMLSLFFTRESFGPDFFNLEELQELKPFFNRCKHGFKVTSNQKAIKTLFLQLGAATKLERFILLLKLLKLVTAANYDSLSSFVYNKKYSDNEGKRMRAVLEFTMNNYRKNISLTAVAEVSNMTKNAFCKYFKKRTNKSYFQFLNELRIENACRLMQVQPDATISEIAYQSGFNNISNFNRQFKIIKSKAPSTFRKSLN</sequence>
<dbReference type="InterPro" id="IPR003313">
    <property type="entry name" value="AraC-bd"/>
</dbReference>